<accession>A0A4R4XVJ4</accession>
<evidence type="ECO:0000313" key="3">
    <source>
        <dbReference type="EMBL" id="TDD35486.1"/>
    </source>
</evidence>
<gene>
    <name evidence="3" type="ORF">E1288_43070</name>
</gene>
<dbReference type="InterPro" id="IPR045006">
    <property type="entry name" value="CHLI-like"/>
</dbReference>
<dbReference type="Proteomes" id="UP000294947">
    <property type="component" value="Unassembled WGS sequence"/>
</dbReference>
<evidence type="ECO:0000259" key="2">
    <source>
        <dbReference type="Pfam" id="PF13335"/>
    </source>
</evidence>
<dbReference type="GO" id="GO:0005524">
    <property type="term" value="F:ATP binding"/>
    <property type="evidence" value="ECO:0007669"/>
    <property type="project" value="UniProtKB-KW"/>
</dbReference>
<protein>
    <submittedName>
        <fullName evidence="3">ATP-binding protein</fullName>
    </submittedName>
</protein>
<dbReference type="Gene3D" id="3.30.230.10">
    <property type="match status" value="1"/>
</dbReference>
<dbReference type="Gene3D" id="3.40.50.300">
    <property type="entry name" value="P-loop containing nucleotide triphosphate hydrolases"/>
    <property type="match status" value="1"/>
</dbReference>
<dbReference type="Pfam" id="PF13541">
    <property type="entry name" value="ChlI"/>
    <property type="match status" value="1"/>
</dbReference>
<organism evidence="3 4">
    <name type="scientific">Saccharopolyspora elongata</name>
    <dbReference type="NCBI Taxonomy" id="2530387"/>
    <lineage>
        <taxon>Bacteria</taxon>
        <taxon>Bacillati</taxon>
        <taxon>Actinomycetota</taxon>
        <taxon>Actinomycetes</taxon>
        <taxon>Pseudonocardiales</taxon>
        <taxon>Pseudonocardiaceae</taxon>
        <taxon>Saccharopolyspora</taxon>
    </lineage>
</organism>
<reference evidence="3 4" key="1">
    <citation type="submission" date="2019-03" db="EMBL/GenBank/DDBJ databases">
        <title>Draft genome sequences of novel Actinobacteria.</title>
        <authorList>
            <person name="Sahin N."/>
            <person name="Ay H."/>
            <person name="Saygin H."/>
        </authorList>
    </citation>
    <scope>NUCLEOTIDE SEQUENCE [LARGE SCALE GENOMIC DNA]</scope>
    <source>
        <strain evidence="3 4">7K502</strain>
    </source>
</reference>
<comment type="caution">
    <text evidence="3">The sequence shown here is derived from an EMBL/GenBank/DDBJ whole genome shotgun (WGS) entry which is preliminary data.</text>
</comment>
<dbReference type="SUPFAM" id="SSF52540">
    <property type="entry name" value="P-loop containing nucleoside triphosphate hydrolases"/>
    <property type="match status" value="1"/>
</dbReference>
<feature type="domain" description="Mg chelatase-related protein C-terminal" evidence="2">
    <location>
        <begin position="405"/>
        <end position="500"/>
    </location>
</feature>
<dbReference type="InterPro" id="IPR027417">
    <property type="entry name" value="P-loop_NTPase"/>
</dbReference>
<feature type="domain" description="Magnesium chelatase ChlI-like catalytic" evidence="1">
    <location>
        <begin position="217"/>
        <end position="354"/>
    </location>
</feature>
<dbReference type="InterPro" id="IPR020568">
    <property type="entry name" value="Ribosomal_Su5_D2-typ_SF"/>
</dbReference>
<dbReference type="Pfam" id="PF01078">
    <property type="entry name" value="Mg_chelatase"/>
    <property type="match status" value="1"/>
</dbReference>
<dbReference type="Pfam" id="PF13335">
    <property type="entry name" value="Mg_chelatase_C"/>
    <property type="match status" value="1"/>
</dbReference>
<dbReference type="OrthoDB" id="3683431at2"/>
<dbReference type="AlphaFoldDB" id="A0A4R4XVJ4"/>
<dbReference type="InterPro" id="IPR014721">
    <property type="entry name" value="Ribsml_uS5_D2-typ_fold_subgr"/>
</dbReference>
<sequence>MTKSAASDDVEPSPDPGPCIRVRTVVLTGLTSHLITLTAAVTDGPPAVTLAGGGDRDDRPVRDRVRAGLANSGQPNLSHRVEVRLDPPGSLLPPAAAVAVAVLAVTNGIDPRRLASTAVIGEVGLDGSLRPTRGLLPAIEAARDHGIRQVIAPASALAEAALVDGVDVLGAHSLAEVADWLRGDDDVLRRPGVNYVAVAEDLRPPARLLADPVLLMVEVAAAGGHHVLFDAVDGEGSLLTASWLHQLLPDLDLAQQRDVAAIRSLTGLRKDDAVLIGTPPLEFVHASFSPTTLVGGLTPGVVSRAHHGLLVARSIEEFGASLVEGLRYVLLNRQVSLTRQGDAVRYPAHLQLFAIHTRTSRSQRPPVSLALLDVLDIQFRLTTSPAVASIPAHTTEAEQISQVLAQSRSRIAAARSRAATRWSSTASHGLGAAAELTNAAVPSDVLHSHRLTTGPIDHAFWVGALTLRGADTVVRLAWTAADLDCADRPDRGHVEAALELHGASTLMAARTSRDTPSSQ</sequence>
<dbReference type="PANTHER" id="PTHR32039:SF7">
    <property type="entry name" value="COMPETENCE PROTEIN COMM"/>
    <property type="match status" value="1"/>
</dbReference>
<name>A0A4R4XVJ4_9PSEU</name>
<keyword evidence="3" id="KW-0067">ATP-binding</keyword>
<dbReference type="PANTHER" id="PTHR32039">
    <property type="entry name" value="MAGNESIUM-CHELATASE SUBUNIT CHLI"/>
    <property type="match status" value="1"/>
</dbReference>
<evidence type="ECO:0000313" key="4">
    <source>
        <dbReference type="Proteomes" id="UP000294947"/>
    </source>
</evidence>
<keyword evidence="3" id="KW-0547">Nucleotide-binding</keyword>
<dbReference type="SUPFAM" id="SSF54211">
    <property type="entry name" value="Ribosomal protein S5 domain 2-like"/>
    <property type="match status" value="1"/>
</dbReference>
<dbReference type="InterPro" id="IPR000523">
    <property type="entry name" value="Mg_chelatse_chII-like_cat_dom"/>
</dbReference>
<keyword evidence="4" id="KW-1185">Reference proteome</keyword>
<proteinExistence type="predicted"/>
<dbReference type="EMBL" id="SMKW01000123">
    <property type="protein sequence ID" value="TDD35486.1"/>
    <property type="molecule type" value="Genomic_DNA"/>
</dbReference>
<dbReference type="InterPro" id="IPR025158">
    <property type="entry name" value="Mg_chelat-rel_C"/>
</dbReference>
<evidence type="ECO:0000259" key="1">
    <source>
        <dbReference type="Pfam" id="PF01078"/>
    </source>
</evidence>